<dbReference type="KEGG" id="glz:GLAREA_03497"/>
<dbReference type="OrthoDB" id="1368at2759"/>
<dbReference type="OMA" id="FEPYTAY"/>
<dbReference type="eggNOG" id="ENOG502QTRI">
    <property type="taxonomic scope" value="Eukaryota"/>
</dbReference>
<dbReference type="GO" id="GO:0005254">
    <property type="term" value="F:chloride channel activity"/>
    <property type="evidence" value="ECO:0007669"/>
    <property type="project" value="InterPro"/>
</dbReference>
<keyword evidence="4 9" id="KW-0812">Transmembrane</keyword>
<keyword evidence="11" id="KW-1185">Reference proteome</keyword>
<name>S3CY42_GLAL2</name>
<keyword evidence="3" id="KW-1003">Cell membrane</keyword>
<gene>
    <name evidence="10" type="ORF">GLAREA_03497</name>
</gene>
<sequence length="489" mass="53570">MADEGGPNHNGGGPGAQAEHHNSDIPQPKKFNTDSRNSTLTKSAFEVAAASYGGTSTPMGTARGSIDITDYFVGPRDLDRHSKLPYFMRMHGSVLPRMILPLAFAGGWATLITCISKFVTNLGISNALLTVLGFVIGLALSFRTSTAYERYSDGRKAWTVLSVQCRNLARYIWIHTSEREGEEGKEDLLAKITAMNMILAFTVSLKHKLRFEPFTHYPDIASLVGHLDTFAKLANSEDNEITPKKTIWKKVGEYLGVDFAVSNPRKAIKKAKNANVPLGNLPLEILSYLSAYLDEVVKNGTMSSPVVVGQMLVCLSTLTDAQANAERVLTTPLPIGYNILISQIVLLYIYLLPFQLYLALDWITIPGTVAAAYIIMGLAAIGNELENPFGNDVNDLPLDTYCQELQTELDILMSVKAPKFGDFLRKSTDNQLLWPLSSSGYGEWKDRSEADIRSALAAKVKVGKGLPMCEADMPRPSMREKIRSAGSPA</sequence>
<dbReference type="HOGENOM" id="CLU_029790_1_1_1"/>
<evidence type="ECO:0000256" key="1">
    <source>
        <dbReference type="ARBA" id="ARBA00004651"/>
    </source>
</evidence>
<proteinExistence type="predicted"/>
<accession>S3CY42</accession>
<feature type="transmembrane region" description="Helical" evidence="9">
    <location>
        <begin position="335"/>
        <end position="356"/>
    </location>
</feature>
<dbReference type="RefSeq" id="XP_008081941.1">
    <property type="nucleotide sequence ID" value="XM_008083750.1"/>
</dbReference>
<evidence type="ECO:0000256" key="9">
    <source>
        <dbReference type="SAM" id="Phobius"/>
    </source>
</evidence>
<keyword evidence="2" id="KW-0813">Transport</keyword>
<evidence type="ECO:0000256" key="2">
    <source>
        <dbReference type="ARBA" id="ARBA00022448"/>
    </source>
</evidence>
<protein>
    <submittedName>
        <fullName evidence="10">Uncharacterized protein</fullName>
    </submittedName>
</protein>
<evidence type="ECO:0000256" key="4">
    <source>
        <dbReference type="ARBA" id="ARBA00022692"/>
    </source>
</evidence>
<comment type="subcellular location">
    <subcellularLocation>
        <location evidence="1">Cell membrane</location>
        <topology evidence="1">Multi-pass membrane protein</topology>
    </subcellularLocation>
</comment>
<dbReference type="PANTHER" id="PTHR33281:SF19">
    <property type="entry name" value="VOLTAGE-DEPENDENT ANION CHANNEL-FORMING PROTEIN YNEE"/>
    <property type="match status" value="1"/>
</dbReference>
<evidence type="ECO:0000256" key="3">
    <source>
        <dbReference type="ARBA" id="ARBA00022475"/>
    </source>
</evidence>
<dbReference type="GeneID" id="19462552"/>
<organism evidence="10 11">
    <name type="scientific">Glarea lozoyensis (strain ATCC 20868 / MF5171)</name>
    <dbReference type="NCBI Taxonomy" id="1116229"/>
    <lineage>
        <taxon>Eukaryota</taxon>
        <taxon>Fungi</taxon>
        <taxon>Dikarya</taxon>
        <taxon>Ascomycota</taxon>
        <taxon>Pezizomycotina</taxon>
        <taxon>Leotiomycetes</taxon>
        <taxon>Helotiales</taxon>
        <taxon>Helotiaceae</taxon>
        <taxon>Glarea</taxon>
    </lineage>
</organism>
<dbReference type="EMBL" id="KE145363">
    <property type="protein sequence ID" value="EPE30530.1"/>
    <property type="molecule type" value="Genomic_DNA"/>
</dbReference>
<keyword evidence="5 9" id="KW-1133">Transmembrane helix</keyword>
<dbReference type="Pfam" id="PF25539">
    <property type="entry name" value="Bestrophin_2"/>
    <property type="match status" value="1"/>
</dbReference>
<reference evidence="10 11" key="1">
    <citation type="journal article" date="2013" name="BMC Genomics">
        <title>Genomics-driven discovery of the pneumocandin biosynthetic gene cluster in the fungus Glarea lozoyensis.</title>
        <authorList>
            <person name="Chen L."/>
            <person name="Yue Q."/>
            <person name="Zhang X."/>
            <person name="Xiang M."/>
            <person name="Wang C."/>
            <person name="Li S."/>
            <person name="Che Y."/>
            <person name="Ortiz-Lopez F.J."/>
            <person name="Bills G.F."/>
            <person name="Liu X."/>
            <person name="An Z."/>
        </authorList>
    </citation>
    <scope>NUCLEOTIDE SEQUENCE [LARGE SCALE GENOMIC DNA]</scope>
    <source>
        <strain evidence="11">ATCC 20868 / MF5171</strain>
    </source>
</reference>
<dbReference type="GO" id="GO:0005886">
    <property type="term" value="C:plasma membrane"/>
    <property type="evidence" value="ECO:0007669"/>
    <property type="project" value="UniProtKB-SubCell"/>
</dbReference>
<evidence type="ECO:0000313" key="10">
    <source>
        <dbReference type="EMBL" id="EPE30530.1"/>
    </source>
</evidence>
<feature type="transmembrane region" description="Helical" evidence="9">
    <location>
        <begin position="362"/>
        <end position="381"/>
    </location>
</feature>
<evidence type="ECO:0000313" key="11">
    <source>
        <dbReference type="Proteomes" id="UP000016922"/>
    </source>
</evidence>
<evidence type="ECO:0000256" key="7">
    <source>
        <dbReference type="ARBA" id="ARBA00023136"/>
    </source>
</evidence>
<feature type="transmembrane region" description="Helical" evidence="9">
    <location>
        <begin position="124"/>
        <end position="142"/>
    </location>
</feature>
<feature type="transmembrane region" description="Helical" evidence="9">
    <location>
        <begin position="98"/>
        <end position="118"/>
    </location>
</feature>
<keyword evidence="7 9" id="KW-0472">Membrane</keyword>
<feature type="region of interest" description="Disordered" evidence="8">
    <location>
        <begin position="1"/>
        <end position="36"/>
    </location>
</feature>
<evidence type="ECO:0000256" key="8">
    <source>
        <dbReference type="SAM" id="MobiDB-lite"/>
    </source>
</evidence>
<keyword evidence="6" id="KW-0406">Ion transport</keyword>
<dbReference type="InterPro" id="IPR044669">
    <property type="entry name" value="YneE/VCCN1/2-like"/>
</dbReference>
<evidence type="ECO:0000256" key="6">
    <source>
        <dbReference type="ARBA" id="ARBA00023065"/>
    </source>
</evidence>
<feature type="region of interest" description="Disordered" evidence="8">
    <location>
        <begin position="470"/>
        <end position="489"/>
    </location>
</feature>
<dbReference type="AlphaFoldDB" id="S3CY42"/>
<dbReference type="Proteomes" id="UP000016922">
    <property type="component" value="Unassembled WGS sequence"/>
</dbReference>
<dbReference type="PANTHER" id="PTHR33281">
    <property type="entry name" value="UPF0187 PROTEIN YNEE"/>
    <property type="match status" value="1"/>
</dbReference>
<evidence type="ECO:0000256" key="5">
    <source>
        <dbReference type="ARBA" id="ARBA00022989"/>
    </source>
</evidence>